<keyword evidence="2" id="KW-0645">Protease</keyword>
<accession>A0A840WJK1</accession>
<dbReference type="CDD" id="cd05483">
    <property type="entry name" value="retropepsin_like_bacteria"/>
    <property type="match status" value="1"/>
</dbReference>
<keyword evidence="3" id="KW-1185">Reference proteome</keyword>
<name>A0A840WJK1_9RHOB</name>
<dbReference type="InterPro" id="IPR001969">
    <property type="entry name" value="Aspartic_peptidase_AS"/>
</dbReference>
<evidence type="ECO:0000313" key="3">
    <source>
        <dbReference type="Proteomes" id="UP000553766"/>
    </source>
</evidence>
<dbReference type="Gene3D" id="2.40.70.10">
    <property type="entry name" value="Acid Proteases"/>
    <property type="match status" value="1"/>
</dbReference>
<protein>
    <submittedName>
        <fullName evidence="2">Aspartyl protease family protein</fullName>
    </submittedName>
</protein>
<dbReference type="RefSeq" id="WP_184009658.1">
    <property type="nucleotide sequence ID" value="NZ_JACIJS010000003.1"/>
</dbReference>
<dbReference type="PROSITE" id="PS00141">
    <property type="entry name" value="ASP_PROTEASE"/>
    <property type="match status" value="1"/>
</dbReference>
<keyword evidence="1" id="KW-0812">Transmembrane</keyword>
<feature type="transmembrane region" description="Helical" evidence="1">
    <location>
        <begin position="57"/>
        <end position="76"/>
    </location>
</feature>
<evidence type="ECO:0000313" key="2">
    <source>
        <dbReference type="EMBL" id="MBB5515259.1"/>
    </source>
</evidence>
<keyword evidence="1" id="KW-0472">Membrane</keyword>
<dbReference type="EMBL" id="JACIJS010000003">
    <property type="protein sequence ID" value="MBB5515259.1"/>
    <property type="molecule type" value="Genomic_DNA"/>
</dbReference>
<dbReference type="AlphaFoldDB" id="A0A840WJK1"/>
<comment type="caution">
    <text evidence="2">The sequence shown here is derived from an EMBL/GenBank/DDBJ whole genome shotgun (WGS) entry which is preliminary data.</text>
</comment>
<feature type="transmembrane region" description="Helical" evidence="1">
    <location>
        <begin position="33"/>
        <end position="50"/>
    </location>
</feature>
<dbReference type="SUPFAM" id="SSF50630">
    <property type="entry name" value="Acid proteases"/>
    <property type="match status" value="1"/>
</dbReference>
<dbReference type="InterPro" id="IPR021109">
    <property type="entry name" value="Peptidase_aspartic_dom_sf"/>
</dbReference>
<keyword evidence="1" id="KW-1133">Transmembrane helix</keyword>
<sequence>MIWPIAIVCGIVFGSLVLSGAYGAMHPVMQLSVAAVIVTVGAMMSFIQMARKRAKFTMVPVVWAVAVLVLMASWSFREQGRLLALTLLERPVEDLAPPVGSLQNEVMLMRAWDGHFRAVAEVNGTPVGLLIDTGASRVLLRYDDARRIGLTDADLNYTLPVTTASGRAFVAPVTFDRIEIGGIIVRDVQGAVAQPDQLHSSLLGMSYIEHLTEAVIRKDRLILRN</sequence>
<keyword evidence="2" id="KW-0378">Hydrolase</keyword>
<dbReference type="InterPro" id="IPR011969">
    <property type="entry name" value="Clan_AA_Asp_peptidase_C"/>
</dbReference>
<dbReference type="InterPro" id="IPR034122">
    <property type="entry name" value="Retropepsin-like_bacterial"/>
</dbReference>
<gene>
    <name evidence="2" type="ORF">FHS89_001269</name>
</gene>
<dbReference type="Proteomes" id="UP000553766">
    <property type="component" value="Unassembled WGS sequence"/>
</dbReference>
<dbReference type="GO" id="GO:0006508">
    <property type="term" value="P:proteolysis"/>
    <property type="evidence" value="ECO:0007669"/>
    <property type="project" value="UniProtKB-KW"/>
</dbReference>
<dbReference type="GO" id="GO:0004190">
    <property type="term" value="F:aspartic-type endopeptidase activity"/>
    <property type="evidence" value="ECO:0007669"/>
    <property type="project" value="InterPro"/>
</dbReference>
<organism evidence="2 3">
    <name type="scientific">Rubricella aquisinus</name>
    <dbReference type="NCBI Taxonomy" id="2028108"/>
    <lineage>
        <taxon>Bacteria</taxon>
        <taxon>Pseudomonadati</taxon>
        <taxon>Pseudomonadota</taxon>
        <taxon>Alphaproteobacteria</taxon>
        <taxon>Rhodobacterales</taxon>
        <taxon>Paracoccaceae</taxon>
        <taxon>Rubricella</taxon>
    </lineage>
</organism>
<evidence type="ECO:0000256" key="1">
    <source>
        <dbReference type="SAM" id="Phobius"/>
    </source>
</evidence>
<dbReference type="NCBIfam" id="TIGR02281">
    <property type="entry name" value="clan_AA_DTGA"/>
    <property type="match status" value="1"/>
</dbReference>
<proteinExistence type="predicted"/>
<reference evidence="2 3" key="1">
    <citation type="submission" date="2020-08" db="EMBL/GenBank/DDBJ databases">
        <title>Genomic Encyclopedia of Type Strains, Phase IV (KMG-IV): sequencing the most valuable type-strain genomes for metagenomic binning, comparative biology and taxonomic classification.</title>
        <authorList>
            <person name="Goeker M."/>
        </authorList>
    </citation>
    <scope>NUCLEOTIDE SEQUENCE [LARGE SCALE GENOMIC DNA]</scope>
    <source>
        <strain evidence="2 3">DSM 103377</strain>
    </source>
</reference>
<dbReference type="Pfam" id="PF13975">
    <property type="entry name" value="gag-asp_proteas"/>
    <property type="match status" value="1"/>
</dbReference>